<dbReference type="PANTHER" id="PTHR36933">
    <property type="entry name" value="SLL0788 PROTEIN"/>
    <property type="match status" value="1"/>
</dbReference>
<comment type="caution">
    <text evidence="4">The sequence shown here is derived from an EMBL/GenBank/DDBJ whole genome shotgun (WGS) entry which is preliminary data.</text>
</comment>
<keyword evidence="5" id="KW-1185">Reference proteome</keyword>
<keyword evidence="2" id="KW-0732">Signal</keyword>
<evidence type="ECO:0000313" key="5">
    <source>
        <dbReference type="Proteomes" id="UP000624325"/>
    </source>
</evidence>
<feature type="domain" description="DUF305" evidence="3">
    <location>
        <begin position="60"/>
        <end position="206"/>
    </location>
</feature>
<evidence type="ECO:0000256" key="2">
    <source>
        <dbReference type="SAM" id="SignalP"/>
    </source>
</evidence>
<dbReference type="InterPro" id="IPR012347">
    <property type="entry name" value="Ferritin-like"/>
</dbReference>
<proteinExistence type="predicted"/>
<feature type="chain" id="PRO_5047523251" evidence="2">
    <location>
        <begin position="25"/>
        <end position="209"/>
    </location>
</feature>
<organism evidence="4 5">
    <name type="scientific">Asanoa iriomotensis</name>
    <dbReference type="NCBI Taxonomy" id="234613"/>
    <lineage>
        <taxon>Bacteria</taxon>
        <taxon>Bacillati</taxon>
        <taxon>Actinomycetota</taxon>
        <taxon>Actinomycetes</taxon>
        <taxon>Micromonosporales</taxon>
        <taxon>Micromonosporaceae</taxon>
        <taxon>Asanoa</taxon>
    </lineage>
</organism>
<dbReference type="Proteomes" id="UP000624325">
    <property type="component" value="Unassembled WGS sequence"/>
</dbReference>
<dbReference type="PANTHER" id="PTHR36933:SF1">
    <property type="entry name" value="SLL0788 PROTEIN"/>
    <property type="match status" value="1"/>
</dbReference>
<evidence type="ECO:0000313" key="4">
    <source>
        <dbReference type="EMBL" id="GIF54781.1"/>
    </source>
</evidence>
<feature type="signal peptide" evidence="2">
    <location>
        <begin position="1"/>
        <end position="24"/>
    </location>
</feature>
<accession>A0ABQ4BW70</accession>
<sequence>MFTNSLVMRRGFVAVAIATGLALSACGGAGSSDSGMNHGSGMATGEDPSTTAQATFNDADVMFAQMMIPHHTQAVEMADMAATRAADGEVKALAARIRQAQEPEIRTMTDWLSRWGRPAASPGAGMNHGGSPMPGEMSEVDMKALTAASGTAFDKQFLTMMVAHHEGAITMARQEMAQGSNQDATALAARIVQDQQAEITEIDNLLRRL</sequence>
<dbReference type="InterPro" id="IPR005183">
    <property type="entry name" value="DUF305_CopM-like"/>
</dbReference>
<dbReference type="Pfam" id="PF03713">
    <property type="entry name" value="DUF305"/>
    <property type="match status" value="1"/>
</dbReference>
<protein>
    <submittedName>
        <fullName evidence="4">Lipoprotein</fullName>
    </submittedName>
</protein>
<evidence type="ECO:0000256" key="1">
    <source>
        <dbReference type="SAM" id="MobiDB-lite"/>
    </source>
</evidence>
<gene>
    <name evidence="4" type="ORF">Air01nite_08760</name>
</gene>
<evidence type="ECO:0000259" key="3">
    <source>
        <dbReference type="Pfam" id="PF03713"/>
    </source>
</evidence>
<name>A0ABQ4BW70_9ACTN</name>
<dbReference type="EMBL" id="BONC01000003">
    <property type="protein sequence ID" value="GIF54781.1"/>
    <property type="molecule type" value="Genomic_DNA"/>
</dbReference>
<reference evidence="4 5" key="1">
    <citation type="submission" date="2021-01" db="EMBL/GenBank/DDBJ databases">
        <title>Whole genome shotgun sequence of Asanoa iriomotensis NBRC 100142.</title>
        <authorList>
            <person name="Komaki H."/>
            <person name="Tamura T."/>
        </authorList>
    </citation>
    <scope>NUCLEOTIDE SEQUENCE [LARGE SCALE GENOMIC DNA]</scope>
    <source>
        <strain evidence="4 5">NBRC 100142</strain>
    </source>
</reference>
<dbReference type="Gene3D" id="1.20.1260.10">
    <property type="match status" value="1"/>
</dbReference>
<feature type="region of interest" description="Disordered" evidence="1">
    <location>
        <begin position="29"/>
        <end position="52"/>
    </location>
</feature>
<keyword evidence="4" id="KW-0449">Lipoprotein</keyword>